<protein>
    <submittedName>
        <fullName evidence="1">Uncharacterized protein</fullName>
    </submittedName>
</protein>
<gene>
    <name evidence="1" type="ORF">MM415B01890_0019</name>
</gene>
<organism evidence="1">
    <name type="scientific">viral metagenome</name>
    <dbReference type="NCBI Taxonomy" id="1070528"/>
    <lineage>
        <taxon>unclassified sequences</taxon>
        <taxon>metagenomes</taxon>
        <taxon>organismal metagenomes</taxon>
    </lineage>
</organism>
<dbReference type="EMBL" id="MT141209">
    <property type="protein sequence ID" value="QJA56286.1"/>
    <property type="molecule type" value="Genomic_DNA"/>
</dbReference>
<proteinExistence type="predicted"/>
<accession>A0A6M3IFQ7</accession>
<name>A0A6M3IFQ7_9ZZZZ</name>
<reference evidence="1" key="1">
    <citation type="submission" date="2020-03" db="EMBL/GenBank/DDBJ databases">
        <title>The deep terrestrial virosphere.</title>
        <authorList>
            <person name="Holmfeldt K."/>
            <person name="Nilsson E."/>
            <person name="Simone D."/>
            <person name="Lopez-Fernandez M."/>
            <person name="Wu X."/>
            <person name="de Brujin I."/>
            <person name="Lundin D."/>
            <person name="Andersson A."/>
            <person name="Bertilsson S."/>
            <person name="Dopson M."/>
        </authorList>
    </citation>
    <scope>NUCLEOTIDE SEQUENCE</scope>
    <source>
        <strain evidence="1">MM415B01890</strain>
    </source>
</reference>
<dbReference type="AlphaFoldDB" id="A0A6M3IFQ7"/>
<sequence length="138" mass="15464">MEYMVSFEDILKRGTCCICTKSLHDSKYLSMAQVDKKAAWKFPVWNNILIPGLEDRAVGIVCDGCHEAAEKSGVAAKIKYAVEIRGDDIILHDVDELEDVEPIQDIIAFKDPEKIPDIPDFFTGSVKDQKHGFFCGLN</sequence>
<evidence type="ECO:0000313" key="1">
    <source>
        <dbReference type="EMBL" id="QJA56286.1"/>
    </source>
</evidence>